<protein>
    <submittedName>
        <fullName evidence="3">ImmA/IrrE family metallo-endopeptidase</fullName>
    </submittedName>
</protein>
<evidence type="ECO:0000256" key="1">
    <source>
        <dbReference type="ARBA" id="ARBA00007227"/>
    </source>
</evidence>
<gene>
    <name evidence="3" type="ORF">EWU23_04280</name>
</gene>
<dbReference type="Pfam" id="PF06114">
    <property type="entry name" value="Peptidase_M78"/>
    <property type="match status" value="1"/>
</dbReference>
<dbReference type="SMART" id="SM00530">
    <property type="entry name" value="HTH_XRE"/>
    <property type="match status" value="1"/>
</dbReference>
<dbReference type="SUPFAM" id="SSF47413">
    <property type="entry name" value="lambda repressor-like DNA-binding domains"/>
    <property type="match status" value="1"/>
</dbReference>
<organism evidence="3 4">
    <name type="scientific">Aquirufa beregesia</name>
    <dbReference type="NCBI Taxonomy" id="2516556"/>
    <lineage>
        <taxon>Bacteria</taxon>
        <taxon>Pseudomonadati</taxon>
        <taxon>Bacteroidota</taxon>
        <taxon>Cytophagia</taxon>
        <taxon>Cytophagales</taxon>
        <taxon>Flectobacillaceae</taxon>
        <taxon>Aquirufa</taxon>
    </lineage>
</organism>
<keyword evidence="4" id="KW-1185">Reference proteome</keyword>
<feature type="domain" description="HTH cro/C1-type" evidence="2">
    <location>
        <begin position="27"/>
        <end position="73"/>
    </location>
</feature>
<evidence type="ECO:0000313" key="4">
    <source>
        <dbReference type="Proteomes" id="UP001318301"/>
    </source>
</evidence>
<sequence>MATALEIAKSLLSPPGDTIQEHIDFMGMSQAELAERMGRPKEKINDVIKGREPISTATAFQLEKVLDIPASFWLNREKTYRQELYELQQREELEKEKDWLDAFPIHEMRKLGWLPNTKEKHILVDKLLKFFSVASADEWKRIYVDEQVSVAFKISLAHTQSPHAISAWLRQGELQAKEIKIAEFDKKKFKDALTEMRELAFLMPENFTQSLQNMCASCGVALVFTQNLPKAPISGATRWFHNKPIIQIAGRFKTDDHFWFTFFHEAAHIILHGKKDIFLENVEGTEIDQEKEQEANTFAAKLLLPEHAWQQILDAAPLSEEMIQAFAHKFRTPAGVIKGRLQQIGLLPFHVGNGLRQKIVLFN</sequence>
<dbReference type="InterPro" id="IPR052345">
    <property type="entry name" value="Rad_response_metalloprotease"/>
</dbReference>
<evidence type="ECO:0000259" key="2">
    <source>
        <dbReference type="PROSITE" id="PS50943"/>
    </source>
</evidence>
<reference evidence="3 4" key="1">
    <citation type="submission" date="2019-02" db="EMBL/GenBank/DDBJ databases">
        <title>Genome of a new Bacteroidetes strain.</title>
        <authorList>
            <person name="Pitt A."/>
        </authorList>
    </citation>
    <scope>NUCLEOTIDE SEQUENCE [LARGE SCALE GENOMIC DNA]</scope>
    <source>
        <strain evidence="3 4">50C-KIRBA</strain>
    </source>
</reference>
<dbReference type="PANTHER" id="PTHR43236:SF2">
    <property type="entry name" value="BLL0069 PROTEIN"/>
    <property type="match status" value="1"/>
</dbReference>
<dbReference type="InterPro" id="IPR010982">
    <property type="entry name" value="Lambda_DNA-bd_dom_sf"/>
</dbReference>
<comment type="similarity">
    <text evidence="1">Belongs to the short-chain fatty acyl-CoA assimilation regulator (ScfR) family.</text>
</comment>
<dbReference type="Gene3D" id="1.10.10.2910">
    <property type="match status" value="1"/>
</dbReference>
<proteinExistence type="inferred from homology"/>
<evidence type="ECO:0000313" key="3">
    <source>
        <dbReference type="EMBL" id="NGZ43687.1"/>
    </source>
</evidence>
<dbReference type="RefSeq" id="WP_166229226.1">
    <property type="nucleotide sequence ID" value="NZ_CBCSIJ010000005.1"/>
</dbReference>
<dbReference type="Pfam" id="PF01381">
    <property type="entry name" value="HTH_3"/>
    <property type="match status" value="1"/>
</dbReference>
<dbReference type="Gene3D" id="1.10.260.40">
    <property type="entry name" value="lambda repressor-like DNA-binding domains"/>
    <property type="match status" value="1"/>
</dbReference>
<dbReference type="CDD" id="cd00093">
    <property type="entry name" value="HTH_XRE"/>
    <property type="match status" value="1"/>
</dbReference>
<dbReference type="Proteomes" id="UP001318301">
    <property type="component" value="Unassembled WGS sequence"/>
</dbReference>
<dbReference type="InterPro" id="IPR001387">
    <property type="entry name" value="Cro/C1-type_HTH"/>
</dbReference>
<dbReference type="PROSITE" id="PS50943">
    <property type="entry name" value="HTH_CROC1"/>
    <property type="match status" value="1"/>
</dbReference>
<dbReference type="InterPro" id="IPR010359">
    <property type="entry name" value="IrrE_HExxH"/>
</dbReference>
<dbReference type="EMBL" id="SEWW01000002">
    <property type="protein sequence ID" value="NGZ43687.1"/>
    <property type="molecule type" value="Genomic_DNA"/>
</dbReference>
<dbReference type="PANTHER" id="PTHR43236">
    <property type="entry name" value="ANTITOXIN HIGA1"/>
    <property type="match status" value="1"/>
</dbReference>
<name>A0ABX0EW80_9BACT</name>
<accession>A0ABX0EW80</accession>
<comment type="caution">
    <text evidence="3">The sequence shown here is derived from an EMBL/GenBank/DDBJ whole genome shotgun (WGS) entry which is preliminary data.</text>
</comment>